<dbReference type="HOGENOM" id="CLU_2495190_0_0_0"/>
<protein>
    <recommendedName>
        <fullName evidence="4">Small basic protein</fullName>
    </recommendedName>
</protein>
<keyword evidence="3" id="KW-1185">Reference proteome</keyword>
<evidence type="ECO:0000256" key="1">
    <source>
        <dbReference type="SAM" id="MobiDB-lite"/>
    </source>
</evidence>
<evidence type="ECO:0000313" key="2">
    <source>
        <dbReference type="EMBL" id="BAM03780.1"/>
    </source>
</evidence>
<proteinExistence type="predicted"/>
<evidence type="ECO:0008006" key="4">
    <source>
        <dbReference type="Google" id="ProtNLM"/>
    </source>
</evidence>
<name>I0IEU2_PHYMF</name>
<gene>
    <name evidence="2" type="ordered locus">PSMK_16210</name>
</gene>
<dbReference type="Proteomes" id="UP000007881">
    <property type="component" value="Chromosome"/>
</dbReference>
<feature type="region of interest" description="Disordered" evidence="1">
    <location>
        <begin position="1"/>
        <end position="24"/>
    </location>
</feature>
<organism evidence="2 3">
    <name type="scientific">Phycisphaera mikurensis (strain NBRC 102666 / KCTC 22515 / FYK2301M01)</name>
    <dbReference type="NCBI Taxonomy" id="1142394"/>
    <lineage>
        <taxon>Bacteria</taxon>
        <taxon>Pseudomonadati</taxon>
        <taxon>Planctomycetota</taxon>
        <taxon>Phycisphaerae</taxon>
        <taxon>Phycisphaerales</taxon>
        <taxon>Phycisphaeraceae</taxon>
        <taxon>Phycisphaera</taxon>
    </lineage>
</organism>
<sequence length="86" mass="9147">MAGSSAAAKPGAPRTRSDPEANPKKVSIMSLDSSLKAGGGLKRHRNVLTRPERIELLAKKDAFDKKQGDPLGLPKVGNRKLTTGKK</sequence>
<dbReference type="AlphaFoldDB" id="I0IEU2"/>
<dbReference type="EMBL" id="AP012338">
    <property type="protein sequence ID" value="BAM03780.1"/>
    <property type="molecule type" value="Genomic_DNA"/>
</dbReference>
<feature type="compositionally biased region" description="Basic and acidic residues" evidence="1">
    <location>
        <begin position="59"/>
        <end position="68"/>
    </location>
</feature>
<evidence type="ECO:0000313" key="3">
    <source>
        <dbReference type="Proteomes" id="UP000007881"/>
    </source>
</evidence>
<dbReference type="NCBIfam" id="TIGR04137">
    <property type="entry name" value="Chlam_Ver_rRNA"/>
    <property type="match status" value="1"/>
</dbReference>
<feature type="compositionally biased region" description="Low complexity" evidence="1">
    <location>
        <begin position="1"/>
        <end position="13"/>
    </location>
</feature>
<reference evidence="2 3" key="1">
    <citation type="submission" date="2012-02" db="EMBL/GenBank/DDBJ databases">
        <title>Complete genome sequence of Phycisphaera mikurensis NBRC 102666.</title>
        <authorList>
            <person name="Ankai A."/>
            <person name="Hosoyama A."/>
            <person name="Terui Y."/>
            <person name="Sekine M."/>
            <person name="Fukai R."/>
            <person name="Kato Y."/>
            <person name="Nakamura S."/>
            <person name="Yamada-Narita S."/>
            <person name="Kawakoshi A."/>
            <person name="Fukunaga Y."/>
            <person name="Yamazaki S."/>
            <person name="Fujita N."/>
        </authorList>
    </citation>
    <scope>NUCLEOTIDE SEQUENCE [LARGE SCALE GENOMIC DNA]</scope>
    <source>
        <strain evidence="3">NBRC 102666 / KCTC 22515 / FYK2301M01</strain>
    </source>
</reference>
<dbReference type="InterPro" id="IPR026405">
    <property type="entry name" value="Chlam/Ver/Plancto_rRNA"/>
</dbReference>
<dbReference type="KEGG" id="phm:PSMK_16210"/>
<dbReference type="STRING" id="1142394.PSMK_16210"/>
<feature type="region of interest" description="Disordered" evidence="1">
    <location>
        <begin position="59"/>
        <end position="86"/>
    </location>
</feature>
<accession>I0IEU2</accession>